<keyword evidence="1" id="KW-0227">DNA damage</keyword>
<dbReference type="GO" id="GO:0005524">
    <property type="term" value="F:ATP binding"/>
    <property type="evidence" value="ECO:0007669"/>
    <property type="project" value="UniProtKB-KW"/>
</dbReference>
<dbReference type="EMBL" id="SMMG02000002">
    <property type="protein sequence ID" value="KAA3485060.1"/>
    <property type="molecule type" value="Genomic_DNA"/>
</dbReference>
<comment type="catalytic activity">
    <reaction evidence="1">
        <text>ATP + H2O = ADP + phosphate + H(+)</text>
        <dbReference type="Rhea" id="RHEA:13065"/>
        <dbReference type="ChEBI" id="CHEBI:15377"/>
        <dbReference type="ChEBI" id="CHEBI:15378"/>
        <dbReference type="ChEBI" id="CHEBI:30616"/>
        <dbReference type="ChEBI" id="CHEBI:43474"/>
        <dbReference type="ChEBI" id="CHEBI:456216"/>
        <dbReference type="EC" id="5.6.2.3"/>
    </reaction>
</comment>
<dbReference type="GO" id="GO:0000723">
    <property type="term" value="P:telomere maintenance"/>
    <property type="evidence" value="ECO:0007669"/>
    <property type="project" value="InterPro"/>
</dbReference>
<keyword evidence="1" id="KW-0234">DNA repair</keyword>
<keyword evidence="1" id="KW-0233">DNA recombination</keyword>
<keyword evidence="1" id="KW-0067">ATP-binding</keyword>
<dbReference type="PANTHER" id="PTHR10492:SF57">
    <property type="entry name" value="ATP-DEPENDENT DNA HELICASE"/>
    <property type="match status" value="1"/>
</dbReference>
<name>A0A5B6WT43_9ROSI</name>
<evidence type="ECO:0000259" key="2">
    <source>
        <dbReference type="Pfam" id="PF05970"/>
    </source>
</evidence>
<keyword evidence="1" id="KW-0547">Nucleotide-binding</keyword>
<keyword evidence="1" id="KW-0378">Hydrolase</keyword>
<dbReference type="EC" id="5.6.2.3" evidence="1"/>
<protein>
    <recommendedName>
        <fullName evidence="1">ATP-dependent DNA helicase</fullName>
        <ecNumber evidence="1">5.6.2.3</ecNumber>
    </recommendedName>
</protein>
<dbReference type="AlphaFoldDB" id="A0A5B6WT43"/>
<organism evidence="3 4">
    <name type="scientific">Gossypium australe</name>
    <dbReference type="NCBI Taxonomy" id="47621"/>
    <lineage>
        <taxon>Eukaryota</taxon>
        <taxon>Viridiplantae</taxon>
        <taxon>Streptophyta</taxon>
        <taxon>Embryophyta</taxon>
        <taxon>Tracheophyta</taxon>
        <taxon>Spermatophyta</taxon>
        <taxon>Magnoliopsida</taxon>
        <taxon>eudicotyledons</taxon>
        <taxon>Gunneridae</taxon>
        <taxon>Pentapetalae</taxon>
        <taxon>rosids</taxon>
        <taxon>malvids</taxon>
        <taxon>Malvales</taxon>
        <taxon>Malvaceae</taxon>
        <taxon>Malvoideae</taxon>
        <taxon>Gossypium</taxon>
    </lineage>
</organism>
<dbReference type="InterPro" id="IPR010285">
    <property type="entry name" value="DNA_helicase_pif1-like_DEAD"/>
</dbReference>
<dbReference type="GO" id="GO:0016887">
    <property type="term" value="F:ATP hydrolysis activity"/>
    <property type="evidence" value="ECO:0007669"/>
    <property type="project" value="RHEA"/>
</dbReference>
<comment type="cofactor">
    <cofactor evidence="1">
        <name>Mg(2+)</name>
        <dbReference type="ChEBI" id="CHEBI:18420"/>
    </cofactor>
</comment>
<accession>A0A5B6WT43</accession>
<dbReference type="GO" id="GO:0006310">
    <property type="term" value="P:DNA recombination"/>
    <property type="evidence" value="ECO:0007669"/>
    <property type="project" value="UniProtKB-KW"/>
</dbReference>
<comment type="similarity">
    <text evidence="1">Belongs to the helicase family.</text>
</comment>
<dbReference type="GO" id="GO:0043139">
    <property type="term" value="F:5'-3' DNA helicase activity"/>
    <property type="evidence" value="ECO:0007669"/>
    <property type="project" value="UniProtKB-EC"/>
</dbReference>
<evidence type="ECO:0000313" key="4">
    <source>
        <dbReference type="Proteomes" id="UP000325315"/>
    </source>
</evidence>
<dbReference type="OrthoDB" id="1918649at2759"/>
<dbReference type="Proteomes" id="UP000325315">
    <property type="component" value="Unassembled WGS sequence"/>
</dbReference>
<evidence type="ECO:0000313" key="3">
    <source>
        <dbReference type="EMBL" id="KAA3485060.1"/>
    </source>
</evidence>
<dbReference type="Pfam" id="PF05970">
    <property type="entry name" value="PIF1"/>
    <property type="match status" value="1"/>
</dbReference>
<keyword evidence="1 3" id="KW-0347">Helicase</keyword>
<feature type="domain" description="DNA helicase Pif1-like DEAD-box helicase" evidence="2">
    <location>
        <begin position="2"/>
        <end position="67"/>
    </location>
</feature>
<evidence type="ECO:0000256" key="1">
    <source>
        <dbReference type="RuleBase" id="RU363044"/>
    </source>
</evidence>
<proteinExistence type="inferred from homology"/>
<keyword evidence="4" id="KW-1185">Reference proteome</keyword>
<gene>
    <name evidence="3" type="ORF">EPI10_007093</name>
</gene>
<dbReference type="PANTHER" id="PTHR10492">
    <property type="match status" value="1"/>
</dbReference>
<sequence length="113" mass="12211">MIAIATATSGVAAAIMSGDRTTYSRFVLPLNPKDTALCVFSKQDGVCRIVKKTRYIIWDEAPMAKRAANTFVGASKSGRLQRMILVFQLTASVTVGTANSSPTFLPTTFMLFV</sequence>
<comment type="caution">
    <text evidence="3">The sequence shown here is derived from an EMBL/GenBank/DDBJ whole genome shotgun (WGS) entry which is preliminary data.</text>
</comment>
<dbReference type="GO" id="GO:0006281">
    <property type="term" value="P:DNA repair"/>
    <property type="evidence" value="ECO:0007669"/>
    <property type="project" value="UniProtKB-KW"/>
</dbReference>
<reference evidence="4" key="1">
    <citation type="journal article" date="2019" name="Plant Biotechnol. J.">
        <title>Genome sequencing of the Australian wild diploid species Gossypium australe highlights disease resistance and delayed gland morphogenesis.</title>
        <authorList>
            <person name="Cai Y."/>
            <person name="Cai X."/>
            <person name="Wang Q."/>
            <person name="Wang P."/>
            <person name="Zhang Y."/>
            <person name="Cai C."/>
            <person name="Xu Y."/>
            <person name="Wang K."/>
            <person name="Zhou Z."/>
            <person name="Wang C."/>
            <person name="Geng S."/>
            <person name="Li B."/>
            <person name="Dong Q."/>
            <person name="Hou Y."/>
            <person name="Wang H."/>
            <person name="Ai P."/>
            <person name="Liu Z."/>
            <person name="Yi F."/>
            <person name="Sun M."/>
            <person name="An G."/>
            <person name="Cheng J."/>
            <person name="Zhang Y."/>
            <person name="Shi Q."/>
            <person name="Xie Y."/>
            <person name="Shi X."/>
            <person name="Chang Y."/>
            <person name="Huang F."/>
            <person name="Chen Y."/>
            <person name="Hong S."/>
            <person name="Mi L."/>
            <person name="Sun Q."/>
            <person name="Zhang L."/>
            <person name="Zhou B."/>
            <person name="Peng R."/>
            <person name="Zhang X."/>
            <person name="Liu F."/>
        </authorList>
    </citation>
    <scope>NUCLEOTIDE SEQUENCE [LARGE SCALE GENOMIC DNA]</scope>
    <source>
        <strain evidence="4">cv. PA1801</strain>
    </source>
</reference>